<dbReference type="InterPro" id="IPR018958">
    <property type="entry name" value="Knr4/Smi1-like_dom"/>
</dbReference>
<organism evidence="2 3">
    <name type="scientific">Labedella populi</name>
    <dbReference type="NCBI Taxonomy" id="2498850"/>
    <lineage>
        <taxon>Bacteria</taxon>
        <taxon>Bacillati</taxon>
        <taxon>Actinomycetota</taxon>
        <taxon>Actinomycetes</taxon>
        <taxon>Micrococcales</taxon>
        <taxon>Microbacteriaceae</taxon>
        <taxon>Labedella</taxon>
    </lineage>
</organism>
<dbReference type="AlphaFoldDB" id="A0A3S4AXU3"/>
<keyword evidence="3" id="KW-1185">Reference proteome</keyword>
<accession>A0A3S4AXU3</accession>
<gene>
    <name evidence="2" type="ORF">ELQ92_14070</name>
</gene>
<dbReference type="SUPFAM" id="SSF160631">
    <property type="entry name" value="SMI1/KNR4-like"/>
    <property type="match status" value="1"/>
</dbReference>
<dbReference type="EMBL" id="RZNC01000006">
    <property type="protein sequence ID" value="RWZ58433.1"/>
    <property type="molecule type" value="Genomic_DNA"/>
</dbReference>
<name>A0A3S4AXU3_9MICO</name>
<dbReference type="Pfam" id="PF09346">
    <property type="entry name" value="SMI1_KNR4"/>
    <property type="match status" value="1"/>
</dbReference>
<evidence type="ECO:0000313" key="3">
    <source>
        <dbReference type="Proteomes" id="UP000288603"/>
    </source>
</evidence>
<sequence length="191" mass="22000">MAYDDVSALLEQYEQLARARGSVAIDYLRPGLTVAEITEIEERYGFPLSDDVKAVWMWHNGMGPRPSRDTPVTIGSGWDFRELSESIEYAQMILDMRNEGDGDRYVESRWVTFNRGSRSDVIETSNIQLPDSSVLLSDMTSSVLNFPIVTVAEKIRWYIWAIENGVWFVDDTGTWRSRHELYPKNGMRHLI</sequence>
<reference evidence="2 3" key="1">
    <citation type="submission" date="2018-12" db="EMBL/GenBank/DDBJ databases">
        <authorList>
            <person name="Li F."/>
        </authorList>
    </citation>
    <scope>NUCLEOTIDE SEQUENCE [LARGE SCALE GENOMIC DNA]</scope>
    <source>
        <strain evidence="2 3">8H24J-4-2</strain>
    </source>
</reference>
<dbReference type="Proteomes" id="UP000288603">
    <property type="component" value="Unassembled WGS sequence"/>
</dbReference>
<feature type="domain" description="Knr4/Smi1-like" evidence="1">
    <location>
        <begin position="31"/>
        <end position="115"/>
    </location>
</feature>
<evidence type="ECO:0000259" key="1">
    <source>
        <dbReference type="Pfam" id="PF09346"/>
    </source>
</evidence>
<dbReference type="InterPro" id="IPR037883">
    <property type="entry name" value="Knr4/Smi1-like_sf"/>
</dbReference>
<protein>
    <submittedName>
        <fullName evidence="2">SMI1/KNR4 family protein</fullName>
    </submittedName>
</protein>
<evidence type="ECO:0000313" key="2">
    <source>
        <dbReference type="EMBL" id="RWZ58433.1"/>
    </source>
</evidence>
<proteinExistence type="predicted"/>
<comment type="caution">
    <text evidence="2">The sequence shown here is derived from an EMBL/GenBank/DDBJ whole genome shotgun (WGS) entry which is preliminary data.</text>
</comment>
<dbReference type="RefSeq" id="WP_128499967.1">
    <property type="nucleotide sequence ID" value="NZ_RZNC01000006.1"/>
</dbReference>
<dbReference type="OrthoDB" id="4823070at2"/>